<reference evidence="2" key="1">
    <citation type="submission" date="2022-04" db="EMBL/GenBank/DDBJ databases">
        <title>Systematic whole-genome sequencing reveals an unexpected diversity among actinomycetoma pathogens and provides insights into their antibacterial susceptibilities.</title>
        <authorList>
            <person name="Watson A.K."/>
            <person name="Kepplinger B."/>
            <person name="Bakhiet S.M."/>
            <person name="Mhmoud N.A."/>
            <person name="Chapman J."/>
            <person name="Allenby N."/>
            <person name="Mickiewicz K."/>
            <person name="Goodfellow M."/>
            <person name="Fahal A.H."/>
            <person name="Errington J."/>
        </authorList>
    </citation>
    <scope>NUCLEOTIDE SEQUENCE</scope>
    <source>
        <strain evidence="2">SD 504</strain>
    </source>
</reference>
<dbReference type="Proteomes" id="UP001056383">
    <property type="component" value="Chromosome"/>
</dbReference>
<feature type="domain" description="N-acetyltransferase" evidence="1">
    <location>
        <begin position="11"/>
        <end position="176"/>
    </location>
</feature>
<gene>
    <name evidence="2" type="ORF">MW084_17160</name>
</gene>
<name>A0ABY4TFX7_9ACTN</name>
<dbReference type="Pfam" id="PF00583">
    <property type="entry name" value="Acetyltransf_1"/>
    <property type="match status" value="1"/>
</dbReference>
<organism evidence="2 3">
    <name type="scientific">Streptomyces sudanensis</name>
    <dbReference type="NCBI Taxonomy" id="436397"/>
    <lineage>
        <taxon>Bacteria</taxon>
        <taxon>Bacillati</taxon>
        <taxon>Actinomycetota</taxon>
        <taxon>Actinomycetes</taxon>
        <taxon>Kitasatosporales</taxon>
        <taxon>Streptomycetaceae</taxon>
        <taxon>Streptomyces</taxon>
    </lineage>
</organism>
<evidence type="ECO:0000259" key="1">
    <source>
        <dbReference type="PROSITE" id="PS51186"/>
    </source>
</evidence>
<keyword evidence="3" id="KW-1185">Reference proteome</keyword>
<evidence type="ECO:0000313" key="3">
    <source>
        <dbReference type="Proteomes" id="UP001056383"/>
    </source>
</evidence>
<protein>
    <submittedName>
        <fullName evidence="2">GNAT family N-acetyltransferase</fullName>
    </submittedName>
</protein>
<dbReference type="EMBL" id="CP095474">
    <property type="protein sequence ID" value="URN17366.1"/>
    <property type="molecule type" value="Genomic_DNA"/>
</dbReference>
<accession>A0ABY4TFX7</accession>
<dbReference type="RefSeq" id="WP_010472709.1">
    <property type="nucleotide sequence ID" value="NZ_CP095474.1"/>
</dbReference>
<evidence type="ECO:0000313" key="2">
    <source>
        <dbReference type="EMBL" id="URN17366.1"/>
    </source>
</evidence>
<dbReference type="SUPFAM" id="SSF55729">
    <property type="entry name" value="Acyl-CoA N-acyltransferases (Nat)"/>
    <property type="match status" value="1"/>
</dbReference>
<dbReference type="InterPro" id="IPR016181">
    <property type="entry name" value="Acyl_CoA_acyltransferase"/>
</dbReference>
<dbReference type="PROSITE" id="PS51186">
    <property type="entry name" value="GNAT"/>
    <property type="match status" value="1"/>
</dbReference>
<proteinExistence type="predicted"/>
<dbReference type="InterPro" id="IPR000182">
    <property type="entry name" value="GNAT_dom"/>
</dbReference>
<sequence>MTTTIGIRHHNDLGPVRATLLSVYADVRAELLHLPNYTVDAFTERLDRHAGEAGWEAVIGYDSGEPIGYVYANTILDGDRWWRRVSPPPPKGYTERPAVALKEIGVRPPWRGTGAALKLHEALLSHREEPYATLMVNPAAGEGKVLRLYERWGYRSIGSSRPSPGSPELTVMVRER</sequence>
<dbReference type="Gene3D" id="3.40.630.30">
    <property type="match status" value="1"/>
</dbReference>